<evidence type="ECO:0000313" key="1">
    <source>
        <dbReference type="EMBL" id="VDP36365.1"/>
    </source>
</evidence>
<evidence type="ECO:0000313" key="2">
    <source>
        <dbReference type="Proteomes" id="UP000269396"/>
    </source>
</evidence>
<name>A0A183NXQ3_9TREM</name>
<organism evidence="1 2">
    <name type="scientific">Schistosoma mattheei</name>
    <dbReference type="NCBI Taxonomy" id="31246"/>
    <lineage>
        <taxon>Eukaryota</taxon>
        <taxon>Metazoa</taxon>
        <taxon>Spiralia</taxon>
        <taxon>Lophotrochozoa</taxon>
        <taxon>Platyhelminthes</taxon>
        <taxon>Trematoda</taxon>
        <taxon>Digenea</taxon>
        <taxon>Strigeidida</taxon>
        <taxon>Schistosomatoidea</taxon>
        <taxon>Schistosomatidae</taxon>
        <taxon>Schistosoma</taxon>
    </lineage>
</organism>
<protein>
    <submittedName>
        <fullName evidence="1">Uncharacterized protein</fullName>
    </submittedName>
</protein>
<dbReference type="Proteomes" id="UP000269396">
    <property type="component" value="Unassembled WGS sequence"/>
</dbReference>
<dbReference type="EMBL" id="UZAL01027872">
    <property type="protein sequence ID" value="VDP36365.1"/>
    <property type="molecule type" value="Genomic_DNA"/>
</dbReference>
<sequence length="48" mass="5223">MCTFPASPLDSISLANVTSFDQTSNLNRLVPTIPQITLPVCTPTRIFT</sequence>
<accession>A0A183NXQ3</accession>
<gene>
    <name evidence="1" type="ORF">SMTD_LOCUS6889</name>
</gene>
<keyword evidence="2" id="KW-1185">Reference proteome</keyword>
<reference evidence="1 2" key="1">
    <citation type="submission" date="2018-11" db="EMBL/GenBank/DDBJ databases">
        <authorList>
            <consortium name="Pathogen Informatics"/>
        </authorList>
    </citation>
    <scope>NUCLEOTIDE SEQUENCE [LARGE SCALE GENOMIC DNA]</scope>
    <source>
        <strain>Denwood</strain>
        <strain evidence="2">Zambia</strain>
    </source>
</reference>
<dbReference type="AlphaFoldDB" id="A0A183NXQ3"/>
<proteinExistence type="predicted"/>